<protein>
    <submittedName>
        <fullName evidence="1">Uncharacterized protein</fullName>
    </submittedName>
</protein>
<keyword evidence="2" id="KW-1185">Reference proteome</keyword>
<evidence type="ECO:0000313" key="1">
    <source>
        <dbReference type="EnsemblMetazoa" id="GMOY000063-PA"/>
    </source>
</evidence>
<dbReference type="Proteomes" id="UP000092444">
    <property type="component" value="Unassembled WGS sequence"/>
</dbReference>
<dbReference type="Pfam" id="PF00634">
    <property type="entry name" value="BRCA2"/>
    <property type="match status" value="1"/>
</dbReference>
<dbReference type="EMBL" id="CCAG010016469">
    <property type="status" value="NOT_ANNOTATED_CDS"/>
    <property type="molecule type" value="Genomic_DNA"/>
</dbReference>
<dbReference type="AlphaFoldDB" id="A0A1B0F999"/>
<organism evidence="1 2">
    <name type="scientific">Glossina morsitans morsitans</name>
    <name type="common">Savannah tsetse fly</name>
    <dbReference type="NCBI Taxonomy" id="37546"/>
    <lineage>
        <taxon>Eukaryota</taxon>
        <taxon>Metazoa</taxon>
        <taxon>Ecdysozoa</taxon>
        <taxon>Arthropoda</taxon>
        <taxon>Hexapoda</taxon>
        <taxon>Insecta</taxon>
        <taxon>Pterygota</taxon>
        <taxon>Neoptera</taxon>
        <taxon>Endopterygota</taxon>
        <taxon>Diptera</taxon>
        <taxon>Brachycera</taxon>
        <taxon>Muscomorpha</taxon>
        <taxon>Hippoboscoidea</taxon>
        <taxon>Glossinidae</taxon>
        <taxon>Glossina</taxon>
    </lineage>
</organism>
<sequence>MVLPYVMPKFRKPNKRLSMAFLKAAYTYDASFSIKNKNLVLRESNVALGLQNASEERSELGEGKNGLKAVKNKMHQGEVGKINNPVTSLVSAGFQTANGKQISTSEEGQKSAQNILREFQSNLPETDYETELKGALRLHLNI</sequence>
<dbReference type="VEuPathDB" id="VectorBase:GMOY000063"/>
<proteinExistence type="predicted"/>
<dbReference type="PROSITE" id="PS50138">
    <property type="entry name" value="BRCA2_REPEAT"/>
    <property type="match status" value="1"/>
</dbReference>
<name>A0A1B0F999_GLOMM</name>
<dbReference type="EnsemblMetazoa" id="GMOY000063-RA">
    <property type="protein sequence ID" value="GMOY000063-PA"/>
    <property type="gene ID" value="GMOY000063"/>
</dbReference>
<evidence type="ECO:0000313" key="2">
    <source>
        <dbReference type="Proteomes" id="UP000092444"/>
    </source>
</evidence>
<accession>A0A1B0F999</accession>
<reference evidence="1" key="1">
    <citation type="submission" date="2020-05" db="UniProtKB">
        <authorList>
            <consortium name="EnsemblMetazoa"/>
        </authorList>
    </citation>
    <scope>IDENTIFICATION</scope>
    <source>
        <strain evidence="1">Yale</strain>
    </source>
</reference>
<dbReference type="PhylomeDB" id="A0A1B0F999"/>
<dbReference type="InterPro" id="IPR002093">
    <property type="entry name" value="BRCA2_repeat"/>
</dbReference>